<gene>
    <name evidence="2" type="ORF">C8P66_11270</name>
</gene>
<keyword evidence="3" id="KW-1185">Reference proteome</keyword>
<reference evidence="2 3" key="1">
    <citation type="submission" date="2018-06" db="EMBL/GenBank/DDBJ databases">
        <title>Genomic Encyclopedia of Archaeal and Bacterial Type Strains, Phase II (KMG-II): from individual species to whole genera.</title>
        <authorList>
            <person name="Goeker M."/>
        </authorList>
    </citation>
    <scope>NUCLEOTIDE SEQUENCE [LARGE SCALE GENOMIC DNA]</scope>
    <source>
        <strain evidence="2 3">DSM 24525</strain>
    </source>
</reference>
<name>A0A2W7KBQ3_9PROT</name>
<accession>A0A2W7KBQ3</accession>
<dbReference type="Proteomes" id="UP000249688">
    <property type="component" value="Unassembled WGS sequence"/>
</dbReference>
<evidence type="ECO:0000313" key="3">
    <source>
        <dbReference type="Proteomes" id="UP000249688"/>
    </source>
</evidence>
<dbReference type="Pfam" id="PF13400">
    <property type="entry name" value="Tad"/>
    <property type="match status" value="1"/>
</dbReference>
<proteinExistence type="predicted"/>
<sequence>MSHNFLNPYLLLAAGKLGKVKAALARRLPPRAVAALRSRRGATAALFAVSGTALIAMAGLATEGSGYYLASRDAQNSADVAAMAAASAYQFRGRPAALGAASEVSVRNGLNAAMVTVRNPPTTGSLVGNSNAFEVLIAKPYHFNLARPFVTNGQLQVNARAVSVLQATTPACILSLTGPLTIQNSSSFQAPGCAIGSNAAGASVSIPQSNSTVVARAVMSLGTCSGCSNTRWSFTEGYQEHAPPLTNPYASLDTKPYTTATGASCLNTAQLNVNGPIAPTGTNKAYCGPVNVSNTSAVTFTPGTYVFQNASLTVGSITSFTCNGCTFIFRGTSPGNLSISNMSTANLTAPSSNSSDADYNGILFHRTTGGTMGTSGAPNLNLQSVSTFNLAGGIYFPGSYVRIGNVSSSSTANCLALVAGTVDIGNLSSFRFDVSGCHNYGTNIPAARIARLVE</sequence>
<evidence type="ECO:0000259" key="1">
    <source>
        <dbReference type="Pfam" id="PF13400"/>
    </source>
</evidence>
<dbReference type="AlphaFoldDB" id="A0A2W7KBQ3"/>
<dbReference type="EMBL" id="QKYU01000012">
    <property type="protein sequence ID" value="PZW45054.1"/>
    <property type="molecule type" value="Genomic_DNA"/>
</dbReference>
<evidence type="ECO:0000313" key="2">
    <source>
        <dbReference type="EMBL" id="PZW45054.1"/>
    </source>
</evidence>
<feature type="domain" description="Putative Flp pilus-assembly TadG-like N-terminal" evidence="1">
    <location>
        <begin position="41"/>
        <end position="88"/>
    </location>
</feature>
<comment type="caution">
    <text evidence="2">The sequence shown here is derived from an EMBL/GenBank/DDBJ whole genome shotgun (WGS) entry which is preliminary data.</text>
</comment>
<organism evidence="2 3">
    <name type="scientific">Humitalea rosea</name>
    <dbReference type="NCBI Taxonomy" id="990373"/>
    <lineage>
        <taxon>Bacteria</taxon>
        <taxon>Pseudomonadati</taxon>
        <taxon>Pseudomonadota</taxon>
        <taxon>Alphaproteobacteria</taxon>
        <taxon>Acetobacterales</taxon>
        <taxon>Roseomonadaceae</taxon>
        <taxon>Humitalea</taxon>
    </lineage>
</organism>
<protein>
    <submittedName>
        <fullName evidence="2">Flp pilus assembly protein TadG</fullName>
    </submittedName>
</protein>
<dbReference type="InterPro" id="IPR028087">
    <property type="entry name" value="Tad_N"/>
</dbReference>